<dbReference type="Proteomes" id="UP000053237">
    <property type="component" value="Unassembled WGS sequence"/>
</dbReference>
<dbReference type="CDD" id="cd02995">
    <property type="entry name" value="PDI_a_PDI_a'_C"/>
    <property type="match status" value="1"/>
</dbReference>
<dbReference type="GO" id="GO:0034976">
    <property type="term" value="P:response to endoplasmic reticulum stress"/>
    <property type="evidence" value="ECO:0007669"/>
    <property type="project" value="TreeGrafter"/>
</dbReference>
<dbReference type="InterPro" id="IPR013766">
    <property type="entry name" value="Thioredoxin_domain"/>
</dbReference>
<dbReference type="GO" id="GO:0003756">
    <property type="term" value="F:protein disulfide isomerase activity"/>
    <property type="evidence" value="ECO:0007669"/>
    <property type="project" value="TreeGrafter"/>
</dbReference>
<feature type="domain" description="Thioredoxin" evidence="2">
    <location>
        <begin position="331"/>
        <end position="461"/>
    </location>
</feature>
<dbReference type="OrthoDB" id="72053at2759"/>
<organism evidence="3 4">
    <name type="scientific">Albugo candida</name>
    <dbReference type="NCBI Taxonomy" id="65357"/>
    <lineage>
        <taxon>Eukaryota</taxon>
        <taxon>Sar</taxon>
        <taxon>Stramenopiles</taxon>
        <taxon>Oomycota</taxon>
        <taxon>Peronosporomycetes</taxon>
        <taxon>Albuginales</taxon>
        <taxon>Albuginaceae</taxon>
        <taxon>Albugo</taxon>
    </lineage>
</organism>
<evidence type="ECO:0000256" key="1">
    <source>
        <dbReference type="ARBA" id="ARBA00006347"/>
    </source>
</evidence>
<evidence type="ECO:0000313" key="4">
    <source>
        <dbReference type="Proteomes" id="UP000053237"/>
    </source>
</evidence>
<evidence type="ECO:0000259" key="2">
    <source>
        <dbReference type="PROSITE" id="PS51352"/>
    </source>
</evidence>
<dbReference type="CDD" id="cd02961">
    <property type="entry name" value="PDI_a_family"/>
    <property type="match status" value="1"/>
</dbReference>
<dbReference type="GO" id="GO:0005783">
    <property type="term" value="C:endoplasmic reticulum"/>
    <property type="evidence" value="ECO:0007669"/>
    <property type="project" value="TreeGrafter"/>
</dbReference>
<dbReference type="SUPFAM" id="SSF52833">
    <property type="entry name" value="Thioredoxin-like"/>
    <property type="match status" value="4"/>
</dbReference>
<protein>
    <recommendedName>
        <fullName evidence="2">Thioredoxin domain-containing protein</fullName>
    </recommendedName>
</protein>
<evidence type="ECO:0000313" key="3">
    <source>
        <dbReference type="EMBL" id="CCI42835.1"/>
    </source>
</evidence>
<keyword evidence="4" id="KW-1185">Reference proteome</keyword>
<dbReference type="Gene3D" id="3.40.30.10">
    <property type="entry name" value="Glutaredoxin"/>
    <property type="match status" value="3"/>
</dbReference>
<dbReference type="AlphaFoldDB" id="A0A024G8G3"/>
<dbReference type="InterPro" id="IPR036249">
    <property type="entry name" value="Thioredoxin-like_sf"/>
</dbReference>
<gene>
    <name evidence="3" type="ORF">BN9_036190</name>
</gene>
<dbReference type="Pfam" id="PF00085">
    <property type="entry name" value="Thioredoxin"/>
    <property type="match status" value="2"/>
</dbReference>
<sequence>MNKEERVITLNSETFDTVLSFTEMVMVAFVADTCRICTLVHKEYEKAAKQLRKEKIQVTLARIDVGNSTDVAERLGIKRVPSYKLYGNNGKRSVDYRGIRTADAIVKWIRLFEVNYVSNKEELAEFRKKHKDVLLASIPGDDESTAKVLTKLPFHDLGVAIAAYAGSKSDLMNMIGLDAPIVLYRDSNGMPASYNGDFADAALLKFIKSHTSSSLMTFSRDRAGEIFGVDRKEHVLIFYDFADKNAKALKSTIRSIATDHEELDMAYVLVSADEYFLLEKFRIRRNELPAILLIDAKKATKSYHFQRQGQDLNSAIDSNLVDELIKFVQTFRSGKLTPSLKSSEPVDDSDEKLKQIVGSQFQERVMKSDKDILLIFIAPWCSYCKALSSIYTHLAEKYSGVDSIMIAKMDAIKNDVDHPEVNVVAYPTIMFFPAGDKNHPVKYEGHRDVKSFVKFLQSHTQYFAQKLHHEL</sequence>
<dbReference type="FunCoup" id="A0A024G8G3">
    <property type="interactions" value="372"/>
</dbReference>
<dbReference type="PANTHER" id="PTHR18929">
    <property type="entry name" value="PROTEIN DISULFIDE ISOMERASE"/>
    <property type="match status" value="1"/>
</dbReference>
<dbReference type="GO" id="GO:0006457">
    <property type="term" value="P:protein folding"/>
    <property type="evidence" value="ECO:0007669"/>
    <property type="project" value="TreeGrafter"/>
</dbReference>
<reference evidence="3 4" key="1">
    <citation type="submission" date="2012-05" db="EMBL/GenBank/DDBJ databases">
        <title>Recombination and specialization in a pathogen metapopulation.</title>
        <authorList>
            <person name="Gardiner A."/>
            <person name="Kemen E."/>
            <person name="Schultz-Larsen T."/>
            <person name="MacLean D."/>
            <person name="Van Oosterhout C."/>
            <person name="Jones J.D.G."/>
        </authorList>
    </citation>
    <scope>NUCLEOTIDE SEQUENCE [LARGE SCALE GENOMIC DNA]</scope>
    <source>
        <strain evidence="3 4">Ac Nc2</strain>
    </source>
</reference>
<dbReference type="PROSITE" id="PS51352">
    <property type="entry name" value="THIOREDOXIN_2"/>
    <property type="match status" value="1"/>
</dbReference>
<name>A0A024G8G3_9STRA</name>
<dbReference type="InParanoid" id="A0A024G8G3"/>
<comment type="similarity">
    <text evidence="1">Belongs to the protein disulfide isomerase family.</text>
</comment>
<proteinExistence type="inferred from homology"/>
<accession>A0A024G8G3</accession>
<comment type="caution">
    <text evidence="3">The sequence shown here is derived from an EMBL/GenBank/DDBJ whole genome shotgun (WGS) entry which is preliminary data.</text>
</comment>
<dbReference type="STRING" id="65357.A0A024G8G3"/>
<dbReference type="Pfam" id="PF13848">
    <property type="entry name" value="Thioredoxin_6"/>
    <property type="match status" value="1"/>
</dbReference>
<dbReference type="EMBL" id="CAIX01000040">
    <property type="protein sequence ID" value="CCI42835.1"/>
    <property type="molecule type" value="Genomic_DNA"/>
</dbReference>